<reference evidence="7 8" key="1">
    <citation type="submission" date="2019-03" db="EMBL/GenBank/DDBJ databases">
        <title>Genomic Encyclopedia of Type Strains, Phase IV (KMG-IV): sequencing the most valuable type-strain genomes for metagenomic binning, comparative biology and taxonomic classification.</title>
        <authorList>
            <person name="Goeker M."/>
        </authorList>
    </citation>
    <scope>NUCLEOTIDE SEQUENCE [LARGE SCALE GENOMIC DNA]</scope>
    <source>
        <strain evidence="7 8">DSM 5604</strain>
    </source>
</reference>
<keyword evidence="8" id="KW-1185">Reference proteome</keyword>
<evidence type="ECO:0000256" key="3">
    <source>
        <dbReference type="ARBA" id="ARBA00004141"/>
    </source>
</evidence>
<dbReference type="GO" id="GO:0017004">
    <property type="term" value="P:cytochrome complex assembly"/>
    <property type="evidence" value="ECO:0007669"/>
    <property type="project" value="TreeGrafter"/>
</dbReference>
<comment type="caution">
    <text evidence="7">The sequence shown here is derived from an EMBL/GenBank/DDBJ whole genome shotgun (WGS) entry which is preliminary data.</text>
</comment>
<evidence type="ECO:0000256" key="6">
    <source>
        <dbReference type="SAM" id="Phobius"/>
    </source>
</evidence>
<dbReference type="PANTHER" id="PTHR38689:SF1">
    <property type="entry name" value="SUCCINATE DEHYDROGENASE HYDROPHOBIC MEMBRANE ANCHOR SUBUNIT"/>
    <property type="match status" value="1"/>
</dbReference>
<feature type="transmembrane region" description="Helical" evidence="6">
    <location>
        <begin position="92"/>
        <end position="113"/>
    </location>
</feature>
<dbReference type="Proteomes" id="UP000295729">
    <property type="component" value="Unassembled WGS sequence"/>
</dbReference>
<keyword evidence="4 6" id="KW-0812">Transmembrane</keyword>
<dbReference type="SUPFAM" id="SSF81343">
    <property type="entry name" value="Fumarate reductase respiratory complex transmembrane subunits"/>
    <property type="match status" value="1"/>
</dbReference>
<keyword evidence="6" id="KW-0472">Membrane</keyword>
<dbReference type="NCBIfam" id="TIGR02968">
    <property type="entry name" value="succ_dehyd_anc"/>
    <property type="match status" value="1"/>
</dbReference>
<sequence>MGVSAKDKLRSGTREWVFQRVANFLICLWAITFITTVLLQAPTDMESWRALFVPMWFKLFSTLVLLFAGLNSMLAGWQIGTDYIKVPAINRPYMWLVKLISIAYVVIGLYILWGLS</sequence>
<dbReference type="GO" id="GO:0020037">
    <property type="term" value="F:heme binding"/>
    <property type="evidence" value="ECO:0007669"/>
    <property type="project" value="InterPro"/>
</dbReference>
<keyword evidence="5 6" id="KW-1133">Transmembrane helix</keyword>
<comment type="cofactor">
    <cofactor evidence="1">
        <name>heme</name>
        <dbReference type="ChEBI" id="CHEBI:30413"/>
    </cofactor>
</comment>
<dbReference type="GO" id="GO:0009055">
    <property type="term" value="F:electron transfer activity"/>
    <property type="evidence" value="ECO:0007669"/>
    <property type="project" value="TreeGrafter"/>
</dbReference>
<evidence type="ECO:0000256" key="4">
    <source>
        <dbReference type="ARBA" id="ARBA00022692"/>
    </source>
</evidence>
<evidence type="ECO:0000313" key="8">
    <source>
        <dbReference type="Proteomes" id="UP000295729"/>
    </source>
</evidence>
<dbReference type="RefSeq" id="WP_133564476.1">
    <property type="nucleotide sequence ID" value="NZ_JAJGNH010000005.1"/>
</dbReference>
<dbReference type="PANTHER" id="PTHR38689">
    <property type="entry name" value="SUCCINATE DEHYDROGENASE HYDROPHOBIC MEMBRANE ANCHOR SUBUNIT"/>
    <property type="match status" value="1"/>
</dbReference>
<organism evidence="7 8">
    <name type="scientific">Marinomonas communis</name>
    <dbReference type="NCBI Taxonomy" id="28254"/>
    <lineage>
        <taxon>Bacteria</taxon>
        <taxon>Pseudomonadati</taxon>
        <taxon>Pseudomonadota</taxon>
        <taxon>Gammaproteobacteria</taxon>
        <taxon>Oceanospirillales</taxon>
        <taxon>Oceanospirillaceae</taxon>
        <taxon>Marinomonas</taxon>
    </lineage>
</organism>
<dbReference type="GO" id="GO:0006099">
    <property type="term" value="P:tricarboxylic acid cycle"/>
    <property type="evidence" value="ECO:0007669"/>
    <property type="project" value="UniProtKB-UniPathway"/>
</dbReference>
<accession>A0A4R6X3N3</accession>
<comment type="function">
    <text evidence="2">Membrane-anchoring subunit of succinate dehydrogenase (SDH).</text>
</comment>
<protein>
    <submittedName>
        <fullName evidence="7">Succinate dehydrogenase / fumarate reductase membrane anchor subunit</fullName>
    </submittedName>
</protein>
<comment type="subcellular location">
    <subcellularLocation>
        <location evidence="3">Membrane</location>
        <topology evidence="3">Multi-pass membrane protein</topology>
    </subcellularLocation>
</comment>
<feature type="transmembrane region" description="Helical" evidence="6">
    <location>
        <begin position="21"/>
        <end position="39"/>
    </location>
</feature>
<dbReference type="UniPathway" id="UPA00223"/>
<evidence type="ECO:0000256" key="2">
    <source>
        <dbReference type="ARBA" id="ARBA00004050"/>
    </source>
</evidence>
<gene>
    <name evidence="7" type="ORF">C8D85_3136</name>
</gene>
<feature type="transmembrane region" description="Helical" evidence="6">
    <location>
        <begin position="59"/>
        <end position="80"/>
    </location>
</feature>
<evidence type="ECO:0000256" key="1">
    <source>
        <dbReference type="ARBA" id="ARBA00001971"/>
    </source>
</evidence>
<evidence type="ECO:0000313" key="7">
    <source>
        <dbReference type="EMBL" id="TDR06206.1"/>
    </source>
</evidence>
<dbReference type="Gene3D" id="1.20.1300.10">
    <property type="entry name" value="Fumarate reductase/succinate dehydrogenase, transmembrane subunit"/>
    <property type="match status" value="1"/>
</dbReference>
<dbReference type="InterPro" id="IPR014312">
    <property type="entry name" value="Succ_DH_anchor"/>
</dbReference>
<dbReference type="EMBL" id="SNZA01000006">
    <property type="protein sequence ID" value="TDR06206.1"/>
    <property type="molecule type" value="Genomic_DNA"/>
</dbReference>
<dbReference type="InterPro" id="IPR034804">
    <property type="entry name" value="SQR/QFR_C/D"/>
</dbReference>
<dbReference type="GO" id="GO:0005886">
    <property type="term" value="C:plasma membrane"/>
    <property type="evidence" value="ECO:0007669"/>
    <property type="project" value="TreeGrafter"/>
</dbReference>
<name>A0A4R6X3N3_9GAMM</name>
<dbReference type="AlphaFoldDB" id="A0A4R6X3N3"/>
<dbReference type="OrthoDB" id="5612767at2"/>
<evidence type="ECO:0000256" key="5">
    <source>
        <dbReference type="ARBA" id="ARBA00022989"/>
    </source>
</evidence>
<proteinExistence type="predicted"/>